<dbReference type="Proteomes" id="UP000326725">
    <property type="component" value="Unassembled WGS sequence"/>
</dbReference>
<sequence>MDGVGSVQGGIYSASSQACRRVSPERRSGSGIVFRMRTRSPLT</sequence>
<evidence type="ECO:0000256" key="1">
    <source>
        <dbReference type="SAM" id="MobiDB-lite"/>
    </source>
</evidence>
<protein>
    <submittedName>
        <fullName evidence="2">Uncharacterized protein</fullName>
    </submittedName>
</protein>
<name>A0A5K1I4W7_9GAMM</name>
<feature type="region of interest" description="Disordered" evidence="1">
    <location>
        <begin position="1"/>
        <end position="43"/>
    </location>
</feature>
<gene>
    <name evidence="2" type="ORF">HALO32_01242</name>
</gene>
<keyword evidence="3" id="KW-1185">Reference proteome</keyword>
<evidence type="ECO:0000313" key="2">
    <source>
        <dbReference type="EMBL" id="VVZ95177.1"/>
    </source>
</evidence>
<dbReference type="AlphaFoldDB" id="A0A5K1I4W7"/>
<accession>A0A5K1I4W7</accession>
<organism evidence="2 3">
    <name type="scientific">Halomonas lysinitropha</name>
    <dbReference type="NCBI Taxonomy" id="2607506"/>
    <lineage>
        <taxon>Bacteria</taxon>
        <taxon>Pseudomonadati</taxon>
        <taxon>Pseudomonadota</taxon>
        <taxon>Gammaproteobacteria</taxon>
        <taxon>Oceanospirillales</taxon>
        <taxon>Halomonadaceae</taxon>
        <taxon>Halomonas</taxon>
    </lineage>
</organism>
<evidence type="ECO:0000313" key="3">
    <source>
        <dbReference type="Proteomes" id="UP000326725"/>
    </source>
</evidence>
<proteinExistence type="predicted"/>
<dbReference type="EMBL" id="CABVOU010000027">
    <property type="protein sequence ID" value="VVZ95177.1"/>
    <property type="molecule type" value="Genomic_DNA"/>
</dbReference>
<reference evidence="2 3" key="1">
    <citation type="submission" date="2019-09" db="EMBL/GenBank/DDBJ databases">
        <authorList>
            <person name="Criscuolo A."/>
        </authorList>
    </citation>
    <scope>NUCLEOTIDE SEQUENCE [LARGE SCALE GENOMIC DNA]</scope>
    <source>
        <strain evidence="3">3(2)</strain>
    </source>
</reference>